<keyword evidence="2" id="KW-1133">Transmembrane helix</keyword>
<comment type="caution">
    <text evidence="3">The sequence shown here is derived from an EMBL/GenBank/DDBJ whole genome shotgun (WGS) entry which is preliminary data.</text>
</comment>
<feature type="transmembrane region" description="Helical" evidence="2">
    <location>
        <begin position="42"/>
        <end position="60"/>
    </location>
</feature>
<dbReference type="Pfam" id="PF10739">
    <property type="entry name" value="DUF2550"/>
    <property type="match status" value="1"/>
</dbReference>
<evidence type="ECO:0008006" key="5">
    <source>
        <dbReference type="Google" id="ProtNLM"/>
    </source>
</evidence>
<evidence type="ECO:0000256" key="2">
    <source>
        <dbReference type="SAM" id="Phobius"/>
    </source>
</evidence>
<reference evidence="3" key="1">
    <citation type="submission" date="2023-02" db="EMBL/GenBank/DDBJ databases">
        <title>Nocardiopsis ansamitocini NBRC 112285.</title>
        <authorList>
            <person name="Ichikawa N."/>
            <person name="Sato H."/>
            <person name="Tonouchi N."/>
        </authorList>
    </citation>
    <scope>NUCLEOTIDE SEQUENCE</scope>
    <source>
        <strain evidence="3">NBRC 112285</strain>
    </source>
</reference>
<gene>
    <name evidence="3" type="ORF">Nans01_47580</name>
</gene>
<accession>A0A9W6PBD9</accession>
<evidence type="ECO:0000313" key="3">
    <source>
        <dbReference type="EMBL" id="GLU50407.1"/>
    </source>
</evidence>
<protein>
    <recommendedName>
        <fullName evidence="5">DUF2550 family protein</fullName>
    </recommendedName>
</protein>
<keyword evidence="2" id="KW-0812">Transmembrane</keyword>
<name>A0A9W6PBD9_9ACTN</name>
<sequence length="187" mass="20765">MRVQPGPADVCGQRERPPDRRRAGETLGEQLNSATWFDLAEWLFFTLLALALVALLGVTVRRFALERGGGAVECYLRPATGGRHPWRMGCARYGSEELRWYRIFSLWPRPTAELSRRGLVVVGRRAPAGEDLRELTDDLVVIEVAWSAADGSDPTEAVHELAMSEGALTGFLSWLESMPPGTIWQAD</sequence>
<dbReference type="AlphaFoldDB" id="A0A9W6PBD9"/>
<evidence type="ECO:0000256" key="1">
    <source>
        <dbReference type="SAM" id="MobiDB-lite"/>
    </source>
</evidence>
<dbReference type="EMBL" id="BSQG01000014">
    <property type="protein sequence ID" value="GLU50407.1"/>
    <property type="molecule type" value="Genomic_DNA"/>
</dbReference>
<dbReference type="InterPro" id="IPR019675">
    <property type="entry name" value="DUF2550"/>
</dbReference>
<evidence type="ECO:0000313" key="4">
    <source>
        <dbReference type="Proteomes" id="UP001165092"/>
    </source>
</evidence>
<feature type="region of interest" description="Disordered" evidence="1">
    <location>
        <begin position="1"/>
        <end position="22"/>
    </location>
</feature>
<proteinExistence type="predicted"/>
<feature type="compositionally biased region" description="Basic and acidic residues" evidence="1">
    <location>
        <begin position="12"/>
        <end position="22"/>
    </location>
</feature>
<keyword evidence="2" id="KW-0472">Membrane</keyword>
<organism evidence="3 4">
    <name type="scientific">Nocardiopsis ansamitocini</name>
    <dbReference type="NCBI Taxonomy" id="1670832"/>
    <lineage>
        <taxon>Bacteria</taxon>
        <taxon>Bacillati</taxon>
        <taxon>Actinomycetota</taxon>
        <taxon>Actinomycetes</taxon>
        <taxon>Streptosporangiales</taxon>
        <taxon>Nocardiopsidaceae</taxon>
        <taxon>Nocardiopsis</taxon>
    </lineage>
</organism>
<dbReference type="Proteomes" id="UP001165092">
    <property type="component" value="Unassembled WGS sequence"/>
</dbReference>
<keyword evidence="4" id="KW-1185">Reference proteome</keyword>